<dbReference type="GO" id="GO:0008171">
    <property type="term" value="F:O-methyltransferase activity"/>
    <property type="evidence" value="ECO:0007669"/>
    <property type="project" value="InterPro"/>
</dbReference>
<dbReference type="Gene3D" id="3.40.50.150">
    <property type="entry name" value="Vaccinia Virus protein VP39"/>
    <property type="match status" value="1"/>
</dbReference>
<protein>
    <submittedName>
        <fullName evidence="6">Ubiquinone/menaquinone biosynthesis C-methylase UbiE</fullName>
    </submittedName>
</protein>
<accession>A0A1T4W5G8</accession>
<dbReference type="GO" id="GO:0046983">
    <property type="term" value="F:protein dimerization activity"/>
    <property type="evidence" value="ECO:0007669"/>
    <property type="project" value="InterPro"/>
</dbReference>
<feature type="domain" description="O-methyltransferase C-terminal" evidence="4">
    <location>
        <begin position="145"/>
        <end position="275"/>
    </location>
</feature>
<keyword evidence="1 6" id="KW-0489">Methyltransferase</keyword>
<reference evidence="6 7" key="1">
    <citation type="submission" date="2017-02" db="EMBL/GenBank/DDBJ databases">
        <authorList>
            <person name="Peterson S.W."/>
        </authorList>
    </citation>
    <scope>NUCLEOTIDE SEQUENCE [LARGE SCALE GENOMIC DNA]</scope>
    <source>
        <strain evidence="6 7">DSM 16080</strain>
    </source>
</reference>
<dbReference type="InterPro" id="IPR016461">
    <property type="entry name" value="COMT-like"/>
</dbReference>
<dbReference type="AlphaFoldDB" id="A0A1T4W5G8"/>
<evidence type="ECO:0000256" key="2">
    <source>
        <dbReference type="ARBA" id="ARBA00022679"/>
    </source>
</evidence>
<dbReference type="Pfam" id="PF00891">
    <property type="entry name" value="Methyltransf_2"/>
    <property type="match status" value="1"/>
</dbReference>
<gene>
    <name evidence="6" type="ORF">SAMN02745704_00441</name>
</gene>
<dbReference type="InterPro" id="IPR001077">
    <property type="entry name" value="COMT_C"/>
</dbReference>
<dbReference type="STRING" id="1121449.SAMN02745704_00441"/>
<dbReference type="SUPFAM" id="SSF53335">
    <property type="entry name" value="S-adenosyl-L-methionine-dependent methyltransferases"/>
    <property type="match status" value="1"/>
</dbReference>
<dbReference type="Proteomes" id="UP000190027">
    <property type="component" value="Unassembled WGS sequence"/>
</dbReference>
<dbReference type="PROSITE" id="PS51683">
    <property type="entry name" value="SAM_OMT_II"/>
    <property type="match status" value="1"/>
</dbReference>
<dbReference type="GO" id="GO:0032259">
    <property type="term" value="P:methylation"/>
    <property type="evidence" value="ECO:0007669"/>
    <property type="project" value="UniProtKB-KW"/>
</dbReference>
<sequence length="340" mass="36755">MLVTTPQTDFEPIHSMLMNNSLSSKAIIGAVELHIFDRLDGRALTAAALAEEGGWVTTRLEPLLDILVAADLLTRNNGEYTNTPVASEFLVTTAPLYQGDCMALTMRFASSVENAIAELVAGGEVDRTEADNGWALEKVMEGTAQDACGVALPRVVQLVAGLPGFHDFRTMADVGGNHGHYTMGVLEQNPDMRGTIFDLPHVAEQSRLRCERFGFGDRIATQGLDFRKQALPAGQFDLILMSHILYGFKGDLGSTLGKIADGLKPGGWFVSHHFSRHQTNGGEMAKASLELITRLAGYPSHFIEQEELSEHLASAGFTDVRFEPVSAKGLGLMTAARKPA</sequence>
<dbReference type="Pfam" id="PF08100">
    <property type="entry name" value="Dimerisation"/>
    <property type="match status" value="1"/>
</dbReference>
<proteinExistence type="predicted"/>
<dbReference type="CDD" id="cd02440">
    <property type="entry name" value="AdoMet_MTases"/>
    <property type="match status" value="1"/>
</dbReference>
<dbReference type="Gene3D" id="1.10.10.10">
    <property type="entry name" value="Winged helix-like DNA-binding domain superfamily/Winged helix DNA-binding domain"/>
    <property type="match status" value="1"/>
</dbReference>
<keyword evidence="6" id="KW-0830">Ubiquinone</keyword>
<keyword evidence="7" id="KW-1185">Reference proteome</keyword>
<evidence type="ECO:0000256" key="1">
    <source>
        <dbReference type="ARBA" id="ARBA00022603"/>
    </source>
</evidence>
<dbReference type="SUPFAM" id="SSF46785">
    <property type="entry name" value="Winged helix' DNA-binding domain"/>
    <property type="match status" value="1"/>
</dbReference>
<name>A0A1T4W5G8_9BACT</name>
<evidence type="ECO:0000313" key="6">
    <source>
        <dbReference type="EMBL" id="SKA72564.1"/>
    </source>
</evidence>
<dbReference type="InterPro" id="IPR036390">
    <property type="entry name" value="WH_DNA-bd_sf"/>
</dbReference>
<evidence type="ECO:0000313" key="7">
    <source>
        <dbReference type="Proteomes" id="UP000190027"/>
    </source>
</evidence>
<dbReference type="InterPro" id="IPR012967">
    <property type="entry name" value="COMT_dimerisation"/>
</dbReference>
<dbReference type="PANTHER" id="PTHR43712">
    <property type="entry name" value="PUTATIVE (AFU_ORTHOLOGUE AFUA_4G14580)-RELATED"/>
    <property type="match status" value="1"/>
</dbReference>
<dbReference type="EMBL" id="FUYC01000001">
    <property type="protein sequence ID" value="SKA72564.1"/>
    <property type="molecule type" value="Genomic_DNA"/>
</dbReference>
<keyword evidence="2" id="KW-0808">Transferase</keyword>
<feature type="domain" description="O-methyltransferase dimerisation" evidence="5">
    <location>
        <begin position="17"/>
        <end position="91"/>
    </location>
</feature>
<dbReference type="PANTHER" id="PTHR43712:SF2">
    <property type="entry name" value="O-METHYLTRANSFERASE CICE"/>
    <property type="match status" value="1"/>
</dbReference>
<evidence type="ECO:0000256" key="3">
    <source>
        <dbReference type="ARBA" id="ARBA00022691"/>
    </source>
</evidence>
<organism evidence="6 7">
    <name type="scientific">Paucidesulfovibrio gracilis DSM 16080</name>
    <dbReference type="NCBI Taxonomy" id="1121449"/>
    <lineage>
        <taxon>Bacteria</taxon>
        <taxon>Pseudomonadati</taxon>
        <taxon>Thermodesulfobacteriota</taxon>
        <taxon>Desulfovibrionia</taxon>
        <taxon>Desulfovibrionales</taxon>
        <taxon>Desulfovibrionaceae</taxon>
        <taxon>Paucidesulfovibrio</taxon>
    </lineage>
</organism>
<dbReference type="InterPro" id="IPR036388">
    <property type="entry name" value="WH-like_DNA-bd_sf"/>
</dbReference>
<keyword evidence="3" id="KW-0949">S-adenosyl-L-methionine</keyword>
<dbReference type="InterPro" id="IPR029063">
    <property type="entry name" value="SAM-dependent_MTases_sf"/>
</dbReference>
<dbReference type="RefSeq" id="WP_078716005.1">
    <property type="nucleotide sequence ID" value="NZ_FUYC01000001.1"/>
</dbReference>
<evidence type="ECO:0000259" key="5">
    <source>
        <dbReference type="Pfam" id="PF08100"/>
    </source>
</evidence>
<evidence type="ECO:0000259" key="4">
    <source>
        <dbReference type="Pfam" id="PF00891"/>
    </source>
</evidence>
<dbReference type="OrthoDB" id="9767938at2"/>